<evidence type="ECO:0000313" key="3">
    <source>
        <dbReference type="Proteomes" id="UP000298663"/>
    </source>
</evidence>
<reference evidence="2 3" key="2">
    <citation type="journal article" date="2019" name="G3 (Bethesda)">
        <title>Hybrid Assembly of the Genome of the Entomopathogenic Nematode Steinernema carpocapsae Identifies the X-Chromosome.</title>
        <authorList>
            <person name="Serra L."/>
            <person name="Macchietto M."/>
            <person name="Macias-Munoz A."/>
            <person name="McGill C.J."/>
            <person name="Rodriguez I.M."/>
            <person name="Rodriguez B."/>
            <person name="Murad R."/>
            <person name="Mortazavi A."/>
        </authorList>
    </citation>
    <scope>NUCLEOTIDE SEQUENCE [LARGE SCALE GENOMIC DNA]</scope>
    <source>
        <strain evidence="2 3">ALL</strain>
    </source>
</reference>
<organism evidence="2 3">
    <name type="scientific">Steinernema carpocapsae</name>
    <name type="common">Entomopathogenic nematode</name>
    <dbReference type="NCBI Taxonomy" id="34508"/>
    <lineage>
        <taxon>Eukaryota</taxon>
        <taxon>Metazoa</taxon>
        <taxon>Ecdysozoa</taxon>
        <taxon>Nematoda</taxon>
        <taxon>Chromadorea</taxon>
        <taxon>Rhabditida</taxon>
        <taxon>Tylenchina</taxon>
        <taxon>Panagrolaimomorpha</taxon>
        <taxon>Strongyloidoidea</taxon>
        <taxon>Steinernematidae</taxon>
        <taxon>Steinernema</taxon>
    </lineage>
</organism>
<accession>A0A4U8UR13</accession>
<dbReference type="Proteomes" id="UP000298663">
    <property type="component" value="Unassembled WGS sequence"/>
</dbReference>
<feature type="region of interest" description="Disordered" evidence="1">
    <location>
        <begin position="18"/>
        <end position="38"/>
    </location>
</feature>
<dbReference type="EMBL" id="AZBU02000001">
    <property type="protein sequence ID" value="TMS34098.1"/>
    <property type="molecule type" value="Genomic_DNA"/>
</dbReference>
<comment type="caution">
    <text evidence="2">The sequence shown here is derived from an EMBL/GenBank/DDBJ whole genome shotgun (WGS) entry which is preliminary data.</text>
</comment>
<dbReference type="AlphaFoldDB" id="A0A4U8UR13"/>
<protein>
    <submittedName>
        <fullName evidence="2">Uncharacterized protein</fullName>
    </submittedName>
</protein>
<gene>
    <name evidence="2" type="ORF">L596_001750</name>
</gene>
<evidence type="ECO:0000313" key="2">
    <source>
        <dbReference type="EMBL" id="TMS34098.1"/>
    </source>
</evidence>
<proteinExistence type="predicted"/>
<name>A0A4U8UR13_STECR</name>
<sequence>MVFLLHMCASNDYEHRPLDTQTKSWRPPTTRPQGRPATRWADDFTKKLETKNCQKSTRRETRVNWCNMGM</sequence>
<keyword evidence="3" id="KW-1185">Reference proteome</keyword>
<evidence type="ECO:0000256" key="1">
    <source>
        <dbReference type="SAM" id="MobiDB-lite"/>
    </source>
</evidence>
<reference evidence="2 3" key="1">
    <citation type="journal article" date="2015" name="Genome Biol.">
        <title>Comparative genomics of Steinernema reveals deeply conserved gene regulatory networks.</title>
        <authorList>
            <person name="Dillman A.R."/>
            <person name="Macchietto M."/>
            <person name="Porter C.F."/>
            <person name="Rogers A."/>
            <person name="Williams B."/>
            <person name="Antoshechkin I."/>
            <person name="Lee M.M."/>
            <person name="Goodwin Z."/>
            <person name="Lu X."/>
            <person name="Lewis E.E."/>
            <person name="Goodrich-Blair H."/>
            <person name="Stock S.P."/>
            <person name="Adams B.J."/>
            <person name="Sternberg P.W."/>
            <person name="Mortazavi A."/>
        </authorList>
    </citation>
    <scope>NUCLEOTIDE SEQUENCE [LARGE SCALE GENOMIC DNA]</scope>
    <source>
        <strain evidence="2 3">ALL</strain>
    </source>
</reference>